<organism evidence="1 2">
    <name type="scientific">Streptococcus mutans</name>
    <dbReference type="NCBI Taxonomy" id="1309"/>
    <lineage>
        <taxon>Bacteria</taxon>
        <taxon>Bacillati</taxon>
        <taxon>Bacillota</taxon>
        <taxon>Bacilli</taxon>
        <taxon>Lactobacillales</taxon>
        <taxon>Streptococcaceae</taxon>
        <taxon>Streptococcus</taxon>
    </lineage>
</organism>
<dbReference type="EMBL" id="CP066294">
    <property type="protein sequence ID" value="QQL46455.1"/>
    <property type="molecule type" value="Genomic_DNA"/>
</dbReference>
<dbReference type="Proteomes" id="UP000595884">
    <property type="component" value="Chromosome"/>
</dbReference>
<gene>
    <name evidence="1" type="ORF">IGS65_004925</name>
</gene>
<evidence type="ECO:0000313" key="2">
    <source>
        <dbReference type="Proteomes" id="UP000595884"/>
    </source>
</evidence>
<protein>
    <recommendedName>
        <fullName evidence="3">ComC/BlpC family peptide pheromone/bacteriocin</fullName>
    </recommendedName>
</protein>
<sequence length="92" mass="9489">MNSTTLDSMAFDNFEVADTDYLAVVEGEGFVSAVAEGFVGACTGATAAYRPAKWLWNIPAVGPYLALGTEAIGIVSGAYAGARSGWGDGGFW</sequence>
<dbReference type="RefSeq" id="WP_192072115.1">
    <property type="nucleotide sequence ID" value="NZ_CP066294.2"/>
</dbReference>
<reference evidence="2" key="1">
    <citation type="submission" date="2020-12" db="EMBL/GenBank/DDBJ databases">
        <authorList>
            <person name="Wen Z.T."/>
        </authorList>
    </citation>
    <scope>NUCLEOTIDE SEQUENCE [LARGE SCALE GENOMIC DNA]</scope>
    <source>
        <strain evidence="2">27-3</strain>
    </source>
</reference>
<dbReference type="AlphaFoldDB" id="A0AAX1K0D4"/>
<accession>A0AAX1K0D4</accession>
<evidence type="ECO:0000313" key="1">
    <source>
        <dbReference type="EMBL" id="QQL46455.1"/>
    </source>
</evidence>
<proteinExistence type="predicted"/>
<name>A0AAX1K0D4_STRMG</name>
<evidence type="ECO:0008006" key="3">
    <source>
        <dbReference type="Google" id="ProtNLM"/>
    </source>
</evidence>